<dbReference type="PROSITE" id="PS01238">
    <property type="entry name" value="GDA1_CD39_NTPASE"/>
    <property type="match status" value="1"/>
</dbReference>
<sequence length="624" mass="68914">MVSEREGDCSSPDETDPLNVNSDQGSGRCCRVVLKPSLSQLPPLVLSIDGSTPFRVVVSNYSSKGDLSLAKRNWSKDLVVRLRDYSLLRSHETLDDLGIADGEQLIITNPADDDCHSRSGWLGLALVAVVIGIVSLIAVVVLYCLSGSIPDEYGVVIDAGSSHSGVFLYKWNGRKKNTGIIKQVGSYCDVESGLSSYMYNPEAAGESLVPCLVNISTLVPSQRRPLSALYLAATAGMRLLELAQPLASCRIMSSVKDVLKAQMFDFKNASIISGVDEGLYAWIATNFLDSRLMITDGHSRVSSFCSISSPATDRSSRPFSLGALDLGGASTQIVFEVSVSLSPFVIFPFWRVVQISNETVTDHSRYLRLYGETYRLYVRSYLCCGANEMIRIRQATLAMQAPSEVVHKDPCLPLNYTLVVNSTEVFMKPCVAFEPTQATPAEYHYQGTSDPSACRMLIDTMMRINSTCIVESEPRPEVSGNLVAFSGFYYIGKFFNCTSGCTKSQFNESVWSYCERPVDRIFELAPLSFLYSYCFRGMYTLALLFDKYKLTDSQFQQLKFLSRIGSSDIGWTLGYMLNATNMLPAEKPTELIGVLEFSLVTAAACLMVLLGLSFLAFVIYRKFR</sequence>
<dbReference type="GO" id="GO:0045134">
    <property type="term" value="F:UDP phosphatase activity"/>
    <property type="evidence" value="ECO:0007669"/>
    <property type="project" value="TreeGrafter"/>
</dbReference>
<dbReference type="Gene3D" id="3.30.420.40">
    <property type="match status" value="1"/>
</dbReference>
<gene>
    <name evidence="8" type="ORF">M513_05313</name>
</gene>
<evidence type="ECO:0000256" key="1">
    <source>
        <dbReference type="ARBA" id="ARBA00009283"/>
    </source>
</evidence>
<keyword evidence="7" id="KW-0472">Membrane</keyword>
<dbReference type="EMBL" id="KL363213">
    <property type="protein sequence ID" value="KFD53807.1"/>
    <property type="molecule type" value="Genomic_DNA"/>
</dbReference>
<evidence type="ECO:0000256" key="5">
    <source>
        <dbReference type="RuleBase" id="RU003833"/>
    </source>
</evidence>
<dbReference type="Gene3D" id="3.30.420.150">
    <property type="entry name" value="Exopolyphosphatase. Domain 2"/>
    <property type="match status" value="1"/>
</dbReference>
<dbReference type="GO" id="GO:0005886">
    <property type="term" value="C:plasma membrane"/>
    <property type="evidence" value="ECO:0007669"/>
    <property type="project" value="TreeGrafter"/>
</dbReference>
<keyword evidence="7" id="KW-1133">Transmembrane helix</keyword>
<accession>A0A085M9B1</accession>
<dbReference type="InterPro" id="IPR000407">
    <property type="entry name" value="GDA1_CD39_NTPase"/>
</dbReference>
<evidence type="ECO:0000256" key="7">
    <source>
        <dbReference type="SAM" id="Phobius"/>
    </source>
</evidence>
<name>A0A085M9B1_9BILA</name>
<feature type="active site" description="Proton acceptor" evidence="3">
    <location>
        <position position="277"/>
    </location>
</feature>
<feature type="transmembrane region" description="Helical" evidence="7">
    <location>
        <begin position="121"/>
        <end position="143"/>
    </location>
</feature>
<organism evidence="8 9">
    <name type="scientific">Trichuris suis</name>
    <name type="common">pig whipworm</name>
    <dbReference type="NCBI Taxonomy" id="68888"/>
    <lineage>
        <taxon>Eukaryota</taxon>
        <taxon>Metazoa</taxon>
        <taxon>Ecdysozoa</taxon>
        <taxon>Nematoda</taxon>
        <taxon>Enoplea</taxon>
        <taxon>Dorylaimia</taxon>
        <taxon>Trichinellida</taxon>
        <taxon>Trichuridae</taxon>
        <taxon>Trichuris</taxon>
    </lineage>
</organism>
<feature type="binding site" evidence="4">
    <location>
        <begin position="328"/>
        <end position="332"/>
    </location>
    <ligand>
        <name>ATP</name>
        <dbReference type="ChEBI" id="CHEBI:30616"/>
    </ligand>
</feature>
<keyword evidence="4" id="KW-0547">Nucleotide-binding</keyword>
<proteinExistence type="inferred from homology"/>
<evidence type="ECO:0000256" key="6">
    <source>
        <dbReference type="SAM" id="MobiDB-lite"/>
    </source>
</evidence>
<dbReference type="GO" id="GO:0005524">
    <property type="term" value="F:ATP binding"/>
    <property type="evidence" value="ECO:0007669"/>
    <property type="project" value="UniProtKB-KW"/>
</dbReference>
<evidence type="ECO:0000313" key="9">
    <source>
        <dbReference type="Proteomes" id="UP000030764"/>
    </source>
</evidence>
<dbReference type="PANTHER" id="PTHR11782:SF83">
    <property type="entry name" value="GUANOSINE-DIPHOSPHATASE"/>
    <property type="match status" value="1"/>
</dbReference>
<dbReference type="PANTHER" id="PTHR11782">
    <property type="entry name" value="ADENOSINE/GUANOSINE DIPHOSPHATASE"/>
    <property type="match status" value="1"/>
</dbReference>
<evidence type="ECO:0000256" key="4">
    <source>
        <dbReference type="PIRSR" id="PIRSR600407-2"/>
    </source>
</evidence>
<evidence type="ECO:0000256" key="2">
    <source>
        <dbReference type="ARBA" id="ARBA00022801"/>
    </source>
</evidence>
<feature type="region of interest" description="Disordered" evidence="6">
    <location>
        <begin position="1"/>
        <end position="25"/>
    </location>
</feature>
<keyword evidence="4" id="KW-0067">ATP-binding</keyword>
<dbReference type="GO" id="GO:0009134">
    <property type="term" value="P:nucleoside diphosphate catabolic process"/>
    <property type="evidence" value="ECO:0007669"/>
    <property type="project" value="TreeGrafter"/>
</dbReference>
<dbReference type="GO" id="GO:0004382">
    <property type="term" value="F:GDP phosphatase activity"/>
    <property type="evidence" value="ECO:0007669"/>
    <property type="project" value="TreeGrafter"/>
</dbReference>
<dbReference type="Proteomes" id="UP000030764">
    <property type="component" value="Unassembled WGS sequence"/>
</dbReference>
<evidence type="ECO:0000313" key="8">
    <source>
        <dbReference type="EMBL" id="KFD53807.1"/>
    </source>
</evidence>
<keyword evidence="7" id="KW-0812">Transmembrane</keyword>
<protein>
    <recommendedName>
        <fullName evidence="10">GDA1/CD39 family protein</fullName>
    </recommendedName>
</protein>
<evidence type="ECO:0000256" key="3">
    <source>
        <dbReference type="PIRSR" id="PIRSR600407-1"/>
    </source>
</evidence>
<keyword evidence="2 5" id="KW-0378">Hydrolase</keyword>
<comment type="similarity">
    <text evidence="1 5">Belongs to the GDA1/CD39 NTPase family.</text>
</comment>
<feature type="transmembrane region" description="Helical" evidence="7">
    <location>
        <begin position="597"/>
        <end position="620"/>
    </location>
</feature>
<keyword evidence="9" id="KW-1185">Reference proteome</keyword>
<dbReference type="Pfam" id="PF01150">
    <property type="entry name" value="GDA1_CD39"/>
    <property type="match status" value="1"/>
</dbReference>
<dbReference type="GO" id="GO:0017111">
    <property type="term" value="F:ribonucleoside triphosphate phosphatase activity"/>
    <property type="evidence" value="ECO:0007669"/>
    <property type="project" value="TreeGrafter"/>
</dbReference>
<dbReference type="AlphaFoldDB" id="A0A085M9B1"/>
<evidence type="ECO:0008006" key="10">
    <source>
        <dbReference type="Google" id="ProtNLM"/>
    </source>
</evidence>
<reference evidence="8 9" key="1">
    <citation type="journal article" date="2014" name="Nat. Genet.">
        <title>Genome and transcriptome of the porcine whipworm Trichuris suis.</title>
        <authorList>
            <person name="Jex A.R."/>
            <person name="Nejsum P."/>
            <person name="Schwarz E.M."/>
            <person name="Hu L."/>
            <person name="Young N.D."/>
            <person name="Hall R.S."/>
            <person name="Korhonen P.K."/>
            <person name="Liao S."/>
            <person name="Thamsborg S."/>
            <person name="Xia J."/>
            <person name="Xu P."/>
            <person name="Wang S."/>
            <person name="Scheerlinck J.P."/>
            <person name="Hofmann A."/>
            <person name="Sternberg P.W."/>
            <person name="Wang J."/>
            <person name="Gasser R.B."/>
        </authorList>
    </citation>
    <scope>NUCLEOTIDE SEQUENCE [LARGE SCALE GENOMIC DNA]</scope>
    <source>
        <strain evidence="8">DCEP-RM93M</strain>
    </source>
</reference>
<dbReference type="CDD" id="cd24044">
    <property type="entry name" value="ASKHA_NBD_NTPDase1-like"/>
    <property type="match status" value="1"/>
</dbReference>